<reference evidence="1" key="1">
    <citation type="submission" date="2019-08" db="EMBL/GenBank/DDBJ databases">
        <authorList>
            <person name="Kucharzyk K."/>
            <person name="Murdoch R.W."/>
            <person name="Higgins S."/>
            <person name="Loffler F."/>
        </authorList>
    </citation>
    <scope>NUCLEOTIDE SEQUENCE</scope>
</reference>
<evidence type="ECO:0000313" key="1">
    <source>
        <dbReference type="EMBL" id="MPM89712.1"/>
    </source>
</evidence>
<organism evidence="1">
    <name type="scientific">bioreactor metagenome</name>
    <dbReference type="NCBI Taxonomy" id="1076179"/>
    <lineage>
        <taxon>unclassified sequences</taxon>
        <taxon>metagenomes</taxon>
        <taxon>ecological metagenomes</taxon>
    </lineage>
</organism>
<name>A0A645DME3_9ZZZZ</name>
<dbReference type="EMBL" id="VSSQ01037102">
    <property type="protein sequence ID" value="MPM89712.1"/>
    <property type="molecule type" value="Genomic_DNA"/>
</dbReference>
<comment type="caution">
    <text evidence="1">The sequence shown here is derived from an EMBL/GenBank/DDBJ whole genome shotgun (WGS) entry which is preliminary data.</text>
</comment>
<proteinExistence type="predicted"/>
<protein>
    <submittedName>
        <fullName evidence="1">Uncharacterized protein</fullName>
    </submittedName>
</protein>
<accession>A0A645DME3</accession>
<gene>
    <name evidence="1" type="ORF">SDC9_136824</name>
</gene>
<sequence length="145" mass="17225">MYTKICFSQIIIRFAEPIRFIILPNIGFDYPGTRHIFLNNTVDFVQFFLNNGENRRSLSDQKNDNKKFNGQRTDQYQSELDIQTQHHDNTATEHHQRPDEHSQCHYDKLLNHVDVASHSCHKRARRKLISLLKRQSHRFGINIIP</sequence>
<dbReference type="AlphaFoldDB" id="A0A645DME3"/>